<evidence type="ECO:0000313" key="5">
    <source>
        <dbReference type="EMBL" id="CAH1776848.1"/>
    </source>
</evidence>
<sequence>MTSSNASNQISLESVETARNQGIEHFMISFTDLLGVHRSKLIPVRALDQLTGGQGHDLGVAQIFGLGPTSSDIFARISDASQCIRLPWEPSIVWAPVDLYVDGEPLNRSPRWALKNQVAKAKELGYVMKSGVEVEFILMELEGKKCADQNFVQGLPFHDAQRLYRRREFLTKILKYTEELGWEPYGLVAEGNYGQFELNYGFYDALTTADRHLFFKFMVKEIARECGYRATFMPRPLHTVCNNGCHVHVSLWDSSNKNLFPKETGLSEIAHQFIGGVLKHAQASMAFVAPTVNSYKRVNSKEWCPFTVSYSGNNRCHLIRIPDKERIEIRHPDTSADPYLLQATILASGLDGIRNAIDPGPPRFDNLFDSKIKDHGLPLLPTNLKEALTALKQDVYFTEQFGEPLVDAFLDTKTREWGEYSQVLTDWELNHYLDC</sequence>
<dbReference type="InterPro" id="IPR008146">
    <property type="entry name" value="Gln_synth_cat_dom"/>
</dbReference>
<dbReference type="Gene3D" id="3.30.590.10">
    <property type="entry name" value="Glutamine synthetase/guanido kinase, catalytic domain"/>
    <property type="match status" value="1"/>
</dbReference>
<dbReference type="SMART" id="SM01230">
    <property type="entry name" value="Gln-synt_C"/>
    <property type="match status" value="1"/>
</dbReference>
<dbReference type="EMBL" id="CAIIXF020000002">
    <property type="protein sequence ID" value="CAH1776848.1"/>
    <property type="molecule type" value="Genomic_DNA"/>
</dbReference>
<keyword evidence="6" id="KW-1185">Reference proteome</keyword>
<proteinExistence type="inferred from homology"/>
<evidence type="ECO:0000259" key="4">
    <source>
        <dbReference type="PROSITE" id="PS51987"/>
    </source>
</evidence>
<dbReference type="GO" id="GO:0004356">
    <property type="term" value="F:glutamine synthetase activity"/>
    <property type="evidence" value="ECO:0007669"/>
    <property type="project" value="InterPro"/>
</dbReference>
<accession>A0A8S4N8P1</accession>
<evidence type="ECO:0000256" key="2">
    <source>
        <dbReference type="PROSITE-ProRule" id="PRU01331"/>
    </source>
</evidence>
<dbReference type="AlphaFoldDB" id="A0A8S4N8P1"/>
<reference evidence="5" key="1">
    <citation type="submission" date="2022-03" db="EMBL/GenBank/DDBJ databases">
        <authorList>
            <person name="Martin C."/>
        </authorList>
    </citation>
    <scope>NUCLEOTIDE SEQUENCE</scope>
</reference>
<organism evidence="5 6">
    <name type="scientific">Owenia fusiformis</name>
    <name type="common">Polychaete worm</name>
    <dbReference type="NCBI Taxonomy" id="6347"/>
    <lineage>
        <taxon>Eukaryota</taxon>
        <taxon>Metazoa</taxon>
        <taxon>Spiralia</taxon>
        <taxon>Lophotrochozoa</taxon>
        <taxon>Annelida</taxon>
        <taxon>Polychaeta</taxon>
        <taxon>Sedentaria</taxon>
        <taxon>Canalipalpata</taxon>
        <taxon>Sabellida</taxon>
        <taxon>Oweniida</taxon>
        <taxon>Oweniidae</taxon>
        <taxon>Owenia</taxon>
    </lineage>
</organism>
<evidence type="ECO:0000313" key="6">
    <source>
        <dbReference type="Proteomes" id="UP000749559"/>
    </source>
</evidence>
<comment type="similarity">
    <text evidence="2 3">Belongs to the glutamine synthetase family.</text>
</comment>
<comment type="caution">
    <text evidence="5">The sequence shown here is derived from an EMBL/GenBank/DDBJ whole genome shotgun (WGS) entry which is preliminary data.</text>
</comment>
<gene>
    <name evidence="5" type="ORF">OFUS_LOCUS3979</name>
</gene>
<protein>
    <recommendedName>
        <fullName evidence="4">GS catalytic domain-containing protein</fullName>
    </recommendedName>
</protein>
<evidence type="ECO:0000256" key="3">
    <source>
        <dbReference type="RuleBase" id="RU000384"/>
    </source>
</evidence>
<dbReference type="Pfam" id="PF00120">
    <property type="entry name" value="Gln-synt_C"/>
    <property type="match status" value="1"/>
</dbReference>
<keyword evidence="1" id="KW-0436">Ligase</keyword>
<dbReference type="PANTHER" id="PTHR43785:SF14">
    <property type="entry name" value="GLUTAMINE SYNTHETASE"/>
    <property type="match status" value="1"/>
</dbReference>
<name>A0A8S4N8P1_OWEFU</name>
<dbReference type="SUPFAM" id="SSF55931">
    <property type="entry name" value="Glutamine synthetase/guanido kinase"/>
    <property type="match status" value="1"/>
</dbReference>
<feature type="domain" description="GS catalytic" evidence="4">
    <location>
        <begin position="110"/>
        <end position="435"/>
    </location>
</feature>
<dbReference type="PANTHER" id="PTHR43785">
    <property type="entry name" value="GAMMA-GLUTAMYLPUTRESCINE SYNTHETASE"/>
    <property type="match status" value="1"/>
</dbReference>
<dbReference type="Gene3D" id="3.10.20.70">
    <property type="entry name" value="Glutamine synthetase, N-terminal domain"/>
    <property type="match status" value="1"/>
</dbReference>
<evidence type="ECO:0000256" key="1">
    <source>
        <dbReference type="ARBA" id="ARBA00022598"/>
    </source>
</evidence>
<dbReference type="Proteomes" id="UP000749559">
    <property type="component" value="Unassembled WGS sequence"/>
</dbReference>
<dbReference type="GO" id="GO:0006542">
    <property type="term" value="P:glutamine biosynthetic process"/>
    <property type="evidence" value="ECO:0007669"/>
    <property type="project" value="InterPro"/>
</dbReference>
<dbReference type="InterPro" id="IPR036651">
    <property type="entry name" value="Gln_synt_N_sf"/>
</dbReference>
<dbReference type="OrthoDB" id="77835at2759"/>
<dbReference type="SUPFAM" id="SSF54368">
    <property type="entry name" value="Glutamine synthetase, N-terminal domain"/>
    <property type="match status" value="1"/>
</dbReference>
<dbReference type="PROSITE" id="PS51987">
    <property type="entry name" value="GS_CATALYTIC"/>
    <property type="match status" value="1"/>
</dbReference>
<dbReference type="InterPro" id="IPR014746">
    <property type="entry name" value="Gln_synth/guanido_kin_cat_dom"/>
</dbReference>